<dbReference type="Proteomes" id="UP001595683">
    <property type="component" value="Unassembled WGS sequence"/>
</dbReference>
<protein>
    <recommendedName>
        <fullName evidence="4">DUF4345 domain-containing protein</fullName>
    </recommendedName>
</protein>
<sequence length="134" mass="14084">MPIRLALTALVFLLGLFDLFMAAAFLFTPPAGAAILGVAAASSAGWSTIRADFTAFFGVAALCMMVGAWRRNGDLLLVPGLLFGVALLGRALDLVLAGAYPGWPQPMAVEALHVLVLGAAWRMLPHHRVEELAG</sequence>
<proteinExistence type="predicted"/>
<keyword evidence="1" id="KW-1133">Transmembrane helix</keyword>
<evidence type="ECO:0008006" key="4">
    <source>
        <dbReference type="Google" id="ProtNLM"/>
    </source>
</evidence>
<evidence type="ECO:0000256" key="1">
    <source>
        <dbReference type="SAM" id="Phobius"/>
    </source>
</evidence>
<dbReference type="RefSeq" id="WP_229815081.1">
    <property type="nucleotide sequence ID" value="NZ_BMZP01000002.1"/>
</dbReference>
<accession>A0ABV7V7T9</accession>
<organism evidence="2 3">
    <name type="scientific">Novosphingobium pokkalii</name>
    <dbReference type="NCBI Taxonomy" id="1770194"/>
    <lineage>
        <taxon>Bacteria</taxon>
        <taxon>Pseudomonadati</taxon>
        <taxon>Pseudomonadota</taxon>
        <taxon>Alphaproteobacteria</taxon>
        <taxon>Sphingomonadales</taxon>
        <taxon>Sphingomonadaceae</taxon>
        <taxon>Novosphingobium</taxon>
    </lineage>
</organism>
<feature type="transmembrane region" description="Helical" evidence="1">
    <location>
        <begin position="76"/>
        <end position="100"/>
    </location>
</feature>
<keyword evidence="3" id="KW-1185">Reference proteome</keyword>
<gene>
    <name evidence="2" type="ORF">ACFOOT_17140</name>
</gene>
<evidence type="ECO:0000313" key="2">
    <source>
        <dbReference type="EMBL" id="MFC3673148.1"/>
    </source>
</evidence>
<reference evidence="3" key="1">
    <citation type="journal article" date="2019" name="Int. J. Syst. Evol. Microbiol.">
        <title>The Global Catalogue of Microorganisms (GCM) 10K type strain sequencing project: providing services to taxonomists for standard genome sequencing and annotation.</title>
        <authorList>
            <consortium name="The Broad Institute Genomics Platform"/>
            <consortium name="The Broad Institute Genome Sequencing Center for Infectious Disease"/>
            <person name="Wu L."/>
            <person name="Ma J."/>
        </authorList>
    </citation>
    <scope>NUCLEOTIDE SEQUENCE [LARGE SCALE GENOMIC DNA]</scope>
    <source>
        <strain evidence="3">KCTC 42224</strain>
    </source>
</reference>
<evidence type="ECO:0000313" key="3">
    <source>
        <dbReference type="Proteomes" id="UP001595683"/>
    </source>
</evidence>
<feature type="transmembrane region" description="Helical" evidence="1">
    <location>
        <begin position="49"/>
        <end position="69"/>
    </location>
</feature>
<name>A0ABV7V7T9_9SPHN</name>
<dbReference type="EMBL" id="JBHRYE010000038">
    <property type="protein sequence ID" value="MFC3673148.1"/>
    <property type="molecule type" value="Genomic_DNA"/>
</dbReference>
<keyword evidence="1" id="KW-0472">Membrane</keyword>
<comment type="caution">
    <text evidence="2">The sequence shown here is derived from an EMBL/GenBank/DDBJ whole genome shotgun (WGS) entry which is preliminary data.</text>
</comment>
<keyword evidence="1" id="KW-0812">Transmembrane</keyword>